<dbReference type="PANTHER" id="PTHR11803:SF58">
    <property type="entry name" value="PROTEIN HMF1-RELATED"/>
    <property type="match status" value="1"/>
</dbReference>
<dbReference type="PANTHER" id="PTHR11803">
    <property type="entry name" value="2-IMINOBUTANOATE/2-IMINOPROPANOATE DEAMINASE RIDA"/>
    <property type="match status" value="1"/>
</dbReference>
<accession>A0A1Y4LTJ1</accession>
<dbReference type="PROSITE" id="PS01094">
    <property type="entry name" value="UPF0076"/>
    <property type="match status" value="1"/>
</dbReference>
<dbReference type="GO" id="GO:0019239">
    <property type="term" value="F:deaminase activity"/>
    <property type="evidence" value="ECO:0007669"/>
    <property type="project" value="TreeGrafter"/>
</dbReference>
<dbReference type="NCBIfam" id="TIGR00004">
    <property type="entry name" value="Rid family detoxifying hydrolase"/>
    <property type="match status" value="1"/>
</dbReference>
<dbReference type="InterPro" id="IPR006175">
    <property type="entry name" value="YjgF/YER057c/UK114"/>
</dbReference>
<proteinExistence type="inferred from homology"/>
<dbReference type="Proteomes" id="UP000195326">
    <property type="component" value="Unassembled WGS sequence"/>
</dbReference>
<comment type="caution">
    <text evidence="3">The sequence shown here is derived from an EMBL/GenBank/DDBJ whole genome shotgun (WGS) entry which is preliminary data.</text>
</comment>
<dbReference type="CDD" id="cd00448">
    <property type="entry name" value="YjgF_YER057c_UK114_family"/>
    <property type="match status" value="1"/>
</dbReference>
<dbReference type="AlphaFoldDB" id="A0A1Y4LTJ1"/>
<evidence type="ECO:0000313" key="2">
    <source>
        <dbReference type="EMBL" id="OUP53168.1"/>
    </source>
</evidence>
<dbReference type="InterPro" id="IPR019897">
    <property type="entry name" value="RidA_CS"/>
</dbReference>
<sequence length="125" mass="13224">MKNIIHSAFAPAAIGPYSQAVEANGLIYTSGQLPINPETGAFPAGIAEQTKQSLQNIKAILAEAGVGMDRIIKTTVFLSDMENFGAMNAVYATFFPEGDCPARSAVEVARLPKDALVEIEAIAVR</sequence>
<dbReference type="EMBL" id="NFKL01000012">
    <property type="protein sequence ID" value="OUP57602.1"/>
    <property type="molecule type" value="Genomic_DNA"/>
</dbReference>
<dbReference type="Gene3D" id="3.30.1330.40">
    <property type="entry name" value="RutC-like"/>
    <property type="match status" value="1"/>
</dbReference>
<dbReference type="InterPro" id="IPR006056">
    <property type="entry name" value="RidA"/>
</dbReference>
<dbReference type="RefSeq" id="WP_016146937.1">
    <property type="nucleotide sequence ID" value="NZ_CABKSA010000001.1"/>
</dbReference>
<dbReference type="InterPro" id="IPR035959">
    <property type="entry name" value="RutC-like_sf"/>
</dbReference>
<dbReference type="GO" id="GO:0005829">
    <property type="term" value="C:cytosol"/>
    <property type="evidence" value="ECO:0007669"/>
    <property type="project" value="TreeGrafter"/>
</dbReference>
<reference evidence="4 5" key="1">
    <citation type="submission" date="2017-04" db="EMBL/GenBank/DDBJ databases">
        <title>Function of individual gut microbiota members based on whole genome sequencing of pure cultures obtained from chicken caecum.</title>
        <authorList>
            <person name="Medvecky M."/>
            <person name="Cejkova D."/>
            <person name="Polansky O."/>
            <person name="Karasova D."/>
            <person name="Kubasova T."/>
            <person name="Cizek A."/>
            <person name="Rychlik I."/>
        </authorList>
    </citation>
    <scope>NUCLEOTIDE SEQUENCE [LARGE SCALE GENOMIC DNA]</scope>
    <source>
        <strain evidence="4">An179</strain>
        <strain evidence="5">An180</strain>
    </source>
</reference>
<dbReference type="STRING" id="501571.GCA_900143195_02427"/>
<evidence type="ECO:0000256" key="1">
    <source>
        <dbReference type="ARBA" id="ARBA00010552"/>
    </source>
</evidence>
<gene>
    <name evidence="3" type="ORF">B5F15_09090</name>
    <name evidence="2" type="ORF">B5F17_06240</name>
</gene>
<reference evidence="3" key="2">
    <citation type="journal article" date="2018" name="BMC Genomics">
        <title>Whole genome sequencing and function prediction of 133 gut anaerobes isolated from chicken caecum in pure cultures.</title>
        <authorList>
            <person name="Medvecky M."/>
            <person name="Cejkova D."/>
            <person name="Polansky O."/>
            <person name="Karasova D."/>
            <person name="Kubasova T."/>
            <person name="Cizek A."/>
            <person name="Rychlik I."/>
        </authorList>
    </citation>
    <scope>NUCLEOTIDE SEQUENCE</scope>
    <source>
        <strain evidence="3">An179</strain>
        <strain evidence="2">An180</strain>
    </source>
</reference>
<evidence type="ECO:0000313" key="4">
    <source>
        <dbReference type="Proteomes" id="UP000195326"/>
    </source>
</evidence>
<dbReference type="EMBL" id="NFKK01000005">
    <property type="protein sequence ID" value="OUP53168.1"/>
    <property type="molecule type" value="Genomic_DNA"/>
</dbReference>
<dbReference type="SUPFAM" id="SSF55298">
    <property type="entry name" value="YjgF-like"/>
    <property type="match status" value="1"/>
</dbReference>
<dbReference type="Pfam" id="PF01042">
    <property type="entry name" value="Ribonuc_L-PSP"/>
    <property type="match status" value="1"/>
</dbReference>
<dbReference type="FunFam" id="3.30.1330.40:FF:000001">
    <property type="entry name" value="L-PSP family endoribonuclease"/>
    <property type="match status" value="1"/>
</dbReference>
<name>A0A1Y4LTJ1_9FIRM</name>
<dbReference type="Proteomes" id="UP000195897">
    <property type="component" value="Unassembled WGS sequence"/>
</dbReference>
<protein>
    <submittedName>
        <fullName evidence="3">RidA family protein</fullName>
    </submittedName>
</protein>
<evidence type="ECO:0000313" key="5">
    <source>
        <dbReference type="Proteomes" id="UP000195897"/>
    </source>
</evidence>
<evidence type="ECO:0000313" key="3">
    <source>
        <dbReference type="EMBL" id="OUP57602.1"/>
    </source>
</evidence>
<comment type="similarity">
    <text evidence="1">Belongs to the RutC family.</text>
</comment>
<organism evidence="3 4">
    <name type="scientific">Butyricicoccus pullicaecorum</name>
    <dbReference type="NCBI Taxonomy" id="501571"/>
    <lineage>
        <taxon>Bacteria</taxon>
        <taxon>Bacillati</taxon>
        <taxon>Bacillota</taxon>
        <taxon>Clostridia</taxon>
        <taxon>Eubacteriales</taxon>
        <taxon>Butyricicoccaceae</taxon>
        <taxon>Butyricicoccus</taxon>
    </lineage>
</organism>